<sequence length="37" mass="4234">MSLPLNPKVQGGRDAYLLGFPYRMDIHSKYAELNPKI</sequence>
<proteinExistence type="predicted"/>
<evidence type="ECO:0000313" key="2">
    <source>
        <dbReference type="Proteomes" id="UP000013070"/>
    </source>
</evidence>
<accession>N8VI78</accession>
<comment type="caution">
    <text evidence="1">The sequence shown here is derived from an EMBL/GenBank/DDBJ whole genome shotgun (WGS) entry which is preliminary data.</text>
</comment>
<dbReference type="Proteomes" id="UP000013070">
    <property type="component" value="Unassembled WGS sequence"/>
</dbReference>
<dbReference type="HOGENOM" id="CLU_3338977_0_0_6"/>
<dbReference type="AlphaFoldDB" id="N8VI78"/>
<reference evidence="1 2" key="1">
    <citation type="submission" date="2013-02" db="EMBL/GenBank/DDBJ databases">
        <title>The Genome Sequence of Acinetobacter sp. NIPH 899.</title>
        <authorList>
            <consortium name="The Broad Institute Genome Sequencing Platform"/>
            <consortium name="The Broad Institute Genome Sequencing Center for Infectious Disease"/>
            <person name="Cerqueira G."/>
            <person name="Feldgarden M."/>
            <person name="Courvalin P."/>
            <person name="Perichon B."/>
            <person name="Grillot-Courvalin C."/>
            <person name="Clermont D."/>
            <person name="Rocha E."/>
            <person name="Yoon E.-J."/>
            <person name="Nemec A."/>
            <person name="Walker B."/>
            <person name="Young S.K."/>
            <person name="Zeng Q."/>
            <person name="Gargeya S."/>
            <person name="Fitzgerald M."/>
            <person name="Haas B."/>
            <person name="Abouelleil A."/>
            <person name="Alvarado L."/>
            <person name="Arachchi H.M."/>
            <person name="Berlin A.M."/>
            <person name="Chapman S.B."/>
            <person name="Dewar J."/>
            <person name="Goldberg J."/>
            <person name="Griggs A."/>
            <person name="Gujja S."/>
            <person name="Hansen M."/>
            <person name="Howarth C."/>
            <person name="Imamovic A."/>
            <person name="Larimer J."/>
            <person name="McCowan C."/>
            <person name="Murphy C."/>
            <person name="Neiman D."/>
            <person name="Pearson M."/>
            <person name="Priest M."/>
            <person name="Roberts A."/>
            <person name="Saif S."/>
            <person name="Shea T."/>
            <person name="Sisk P."/>
            <person name="Sykes S."/>
            <person name="Wortman J."/>
            <person name="Nusbaum C."/>
            <person name="Birren B."/>
        </authorList>
    </citation>
    <scope>NUCLEOTIDE SEQUENCE [LARGE SCALE GENOMIC DNA]</scope>
    <source>
        <strain evidence="1 2">NIPH 899</strain>
    </source>
</reference>
<organism evidence="1 2">
    <name type="scientific">Acinetobacter variabilis</name>
    <dbReference type="NCBI Taxonomy" id="70346"/>
    <lineage>
        <taxon>Bacteria</taxon>
        <taxon>Pseudomonadati</taxon>
        <taxon>Pseudomonadota</taxon>
        <taxon>Gammaproteobacteria</taxon>
        <taxon>Moraxellales</taxon>
        <taxon>Moraxellaceae</taxon>
        <taxon>Acinetobacter</taxon>
    </lineage>
</organism>
<name>N8VI78_9GAMM</name>
<dbReference type="EMBL" id="APPE01000052">
    <property type="protein sequence ID" value="ENU99275.1"/>
    <property type="molecule type" value="Genomic_DNA"/>
</dbReference>
<evidence type="ECO:0000313" key="1">
    <source>
        <dbReference type="EMBL" id="ENU99275.1"/>
    </source>
</evidence>
<gene>
    <name evidence="1" type="ORF">F969_01727</name>
</gene>
<keyword evidence="2" id="KW-1185">Reference proteome</keyword>
<protein>
    <submittedName>
        <fullName evidence="1">Uncharacterized protein</fullName>
    </submittedName>
</protein>